<organism evidence="1">
    <name type="scientific">Hyperionvirus sp</name>
    <dbReference type="NCBI Taxonomy" id="2487770"/>
    <lineage>
        <taxon>Viruses</taxon>
        <taxon>Varidnaviria</taxon>
        <taxon>Bamfordvirae</taxon>
        <taxon>Nucleocytoviricota</taxon>
        <taxon>Megaviricetes</taxon>
        <taxon>Imitervirales</taxon>
        <taxon>Mimiviridae</taxon>
        <taxon>Klosneuvirinae</taxon>
    </lineage>
</organism>
<proteinExistence type="predicted"/>
<dbReference type="EMBL" id="MK072391">
    <property type="protein sequence ID" value="AYV83615.1"/>
    <property type="molecule type" value="Genomic_DNA"/>
</dbReference>
<name>A0A3G5A8Q6_9VIRU</name>
<sequence length="227" mass="27169">MSKIYTSGNLRYRLAAEEYELIDEVWDFIRLFSRFVSYNLHQYRVQVIEEIRRLYTLERFYVLERIAEKLFWNLRERACKSCKVEAEMDLAVSGSIEEVMEERDEDNSYRSFVNKLVLIADVGSKPTYYYKKMEGSGLIFAKNRFNLCMGVTFFNRELYEKTMMDPSMVNNIAEPPFYFQYDYPFPNLNYGKAFVQTEGFRKKRIGRMYFDGSVGASEENWFKLIRP</sequence>
<gene>
    <name evidence="1" type="ORF">Hyperionvirus9_32</name>
</gene>
<protein>
    <submittedName>
        <fullName evidence="1">Uncharacterized protein</fullName>
    </submittedName>
</protein>
<accession>A0A3G5A8Q6</accession>
<reference evidence="1" key="1">
    <citation type="submission" date="2018-10" db="EMBL/GenBank/DDBJ databases">
        <title>Hidden diversity of soil giant viruses.</title>
        <authorList>
            <person name="Schulz F."/>
            <person name="Alteio L."/>
            <person name="Goudeau D."/>
            <person name="Ryan E.M."/>
            <person name="Malmstrom R.R."/>
            <person name="Blanchard J."/>
            <person name="Woyke T."/>
        </authorList>
    </citation>
    <scope>NUCLEOTIDE SEQUENCE</scope>
    <source>
        <strain evidence="1">HYV1</strain>
    </source>
</reference>
<evidence type="ECO:0000313" key="1">
    <source>
        <dbReference type="EMBL" id="AYV83615.1"/>
    </source>
</evidence>